<dbReference type="Proteomes" id="UP000070121">
    <property type="component" value="Unassembled WGS sequence"/>
</dbReference>
<sequence>MASNQPAGAAGPLPAMQELSPTTFLYDPPSSVPDPNSPRLVAIFSWMSAQDVHIAKYTSRYMAMYPSASILLVKCPFVHTLSTRISKRQIKPAVPVIRSLADSTPPPASSGTGMGQRAPQLLFHVFSNGGATNLAKFLELYADADRAGRLELPPHVTLYDSCPGGFHWMRSYRALSASMPRILAPLAHVFIGWFWLFHVPLGRVGFFGKMWAALRQKALLGSERRRAYLYSKEDEMIYWGDVERHAEESAEAGFKVRKERFDGSQHVAHAKLDSSRYWGLVRDVWDEDLVKKKVEPPTPTTKSADAPSELTPENGSETVDKTTEPVRTAPELPQAALKAPKAKSESPKAAPEPEPTKVSPEPPKPAPSPPEIAPPRPKRQPTPPPTIQ</sequence>
<feature type="compositionally biased region" description="Pro residues" evidence="1">
    <location>
        <begin position="360"/>
        <end position="388"/>
    </location>
</feature>
<name>A0A135VAD4_9PEZI</name>
<evidence type="ECO:0008006" key="4">
    <source>
        <dbReference type="Google" id="ProtNLM"/>
    </source>
</evidence>
<evidence type="ECO:0000256" key="1">
    <source>
        <dbReference type="SAM" id="MobiDB-lite"/>
    </source>
</evidence>
<accession>A0A135VAD4</accession>
<dbReference type="PANTHER" id="PTHR12265">
    <property type="entry name" value="TRANSMEMBRANE PROTEIN 53"/>
    <property type="match status" value="1"/>
</dbReference>
<comment type="caution">
    <text evidence="2">The sequence shown here is derived from an EMBL/GenBank/DDBJ whole genome shotgun (WGS) entry which is preliminary data.</text>
</comment>
<reference evidence="2 3" key="1">
    <citation type="submission" date="2014-02" db="EMBL/GenBank/DDBJ databases">
        <title>The genome sequence of Colletotrichum salicis CBS 607.94.</title>
        <authorList>
            <person name="Baroncelli R."/>
            <person name="Thon M.R."/>
        </authorList>
    </citation>
    <scope>NUCLEOTIDE SEQUENCE [LARGE SCALE GENOMIC DNA]</scope>
    <source>
        <strain evidence="2 3">CBS 607.94</strain>
    </source>
</reference>
<proteinExistence type="predicted"/>
<evidence type="ECO:0000313" key="3">
    <source>
        <dbReference type="Proteomes" id="UP000070121"/>
    </source>
</evidence>
<dbReference type="OrthoDB" id="77878at2759"/>
<gene>
    <name evidence="2" type="ORF">CSAL01_10531</name>
</gene>
<keyword evidence="3" id="KW-1185">Reference proteome</keyword>
<organism evidence="2 3">
    <name type="scientific">Colletotrichum salicis</name>
    <dbReference type="NCBI Taxonomy" id="1209931"/>
    <lineage>
        <taxon>Eukaryota</taxon>
        <taxon>Fungi</taxon>
        <taxon>Dikarya</taxon>
        <taxon>Ascomycota</taxon>
        <taxon>Pezizomycotina</taxon>
        <taxon>Sordariomycetes</taxon>
        <taxon>Hypocreomycetidae</taxon>
        <taxon>Glomerellales</taxon>
        <taxon>Glomerellaceae</taxon>
        <taxon>Colletotrichum</taxon>
        <taxon>Colletotrichum acutatum species complex</taxon>
    </lineage>
</organism>
<dbReference type="Pfam" id="PF05705">
    <property type="entry name" value="DUF829"/>
    <property type="match status" value="1"/>
</dbReference>
<dbReference type="AlphaFoldDB" id="A0A135VAD4"/>
<dbReference type="InterPro" id="IPR008547">
    <property type="entry name" value="DUF829_TMEM53"/>
</dbReference>
<feature type="compositionally biased region" description="Low complexity" evidence="1">
    <location>
        <begin position="329"/>
        <end position="339"/>
    </location>
</feature>
<dbReference type="EMBL" id="JFFI01000011">
    <property type="protein sequence ID" value="KXH69676.1"/>
    <property type="molecule type" value="Genomic_DNA"/>
</dbReference>
<evidence type="ECO:0000313" key="2">
    <source>
        <dbReference type="EMBL" id="KXH69676.1"/>
    </source>
</evidence>
<dbReference type="PANTHER" id="PTHR12265:SF40">
    <property type="entry name" value="DUF829-DOMAIN-CONTAINING PROTEIN"/>
    <property type="match status" value="1"/>
</dbReference>
<protein>
    <recommendedName>
        <fullName evidence="4">Indole-diterpene biosynthesis protein PaxU</fullName>
    </recommendedName>
</protein>
<feature type="region of interest" description="Disordered" evidence="1">
    <location>
        <begin position="292"/>
        <end position="388"/>
    </location>
</feature>